<dbReference type="InterPro" id="IPR022669">
    <property type="entry name" value="Ribosomal_uL2_C"/>
</dbReference>
<dbReference type="InterPro" id="IPR014726">
    <property type="entry name" value="Ribosomal_uL2_dom3"/>
</dbReference>
<dbReference type="InterPro" id="IPR008991">
    <property type="entry name" value="Translation_prot_SH3-like_sf"/>
</dbReference>
<reference evidence="7 8" key="1">
    <citation type="submission" date="2023-04" db="EMBL/GenBank/DDBJ databases">
        <title>Genome of Basidiobolus ranarum AG-B5.</title>
        <authorList>
            <person name="Stajich J.E."/>
            <person name="Carter-House D."/>
            <person name="Gryganskyi A."/>
        </authorList>
    </citation>
    <scope>NUCLEOTIDE SEQUENCE [LARGE SCALE GENOMIC DNA]</scope>
    <source>
        <strain evidence="7 8">AG-B5</strain>
    </source>
</reference>
<keyword evidence="2 7" id="KW-0689">Ribosomal protein</keyword>
<sequence length="206" mass="22559">MGRVIRAQRKGPGGIFKSHTRLRKGAAQLRPLDFAERNGYIRGSVKEIIHDPGRGAPLAKVQFRDPYRYKTHTQTFIATEGMYTGQFVYCGKKAALTVGNVLPLSAMPEGTIICNIEETVGDRGAIARASGNYATIISHNHDDGKTRVKLPSGSKKIIQSTCRATIGIVAGGGRIDKPLLKAGRAYHKYRVKRNCWPKTRGVAMNP</sequence>
<dbReference type="GO" id="GO:0005840">
    <property type="term" value="C:ribosome"/>
    <property type="evidence" value="ECO:0007669"/>
    <property type="project" value="UniProtKB-KW"/>
</dbReference>
<evidence type="ECO:0000259" key="4">
    <source>
        <dbReference type="SMART" id="SM01382"/>
    </source>
</evidence>
<name>A0ABR2W184_9FUNG</name>
<dbReference type="Pfam" id="PF03947">
    <property type="entry name" value="Ribosomal_L2_C"/>
    <property type="match status" value="1"/>
</dbReference>
<evidence type="ECO:0000256" key="1">
    <source>
        <dbReference type="ARBA" id="ARBA00005636"/>
    </source>
</evidence>
<dbReference type="InterPro" id="IPR002171">
    <property type="entry name" value="Ribosomal_uL2"/>
</dbReference>
<keyword evidence="3" id="KW-0687">Ribonucleoprotein</keyword>
<dbReference type="InterPro" id="IPR022666">
    <property type="entry name" value="Ribosomal_uL2_RNA-bd_dom"/>
</dbReference>
<accession>A0ABR2W184</accession>
<dbReference type="PANTHER" id="PTHR13691">
    <property type="entry name" value="RIBOSOMAL PROTEIN L2"/>
    <property type="match status" value="1"/>
</dbReference>
<dbReference type="InterPro" id="IPR012340">
    <property type="entry name" value="NA-bd_OB-fold"/>
</dbReference>
<evidence type="ECO:0000256" key="2">
    <source>
        <dbReference type="ARBA" id="ARBA00022980"/>
    </source>
</evidence>
<evidence type="ECO:0000313" key="6">
    <source>
        <dbReference type="EMBL" id="KAK9670834.1"/>
    </source>
</evidence>
<feature type="domain" description="Large ribosomal subunit protein uL2 RNA-binding" evidence="5">
    <location>
        <begin position="11"/>
        <end position="90"/>
    </location>
</feature>
<dbReference type="SMART" id="SM01383">
    <property type="entry name" value="Ribosomal_L2"/>
    <property type="match status" value="1"/>
</dbReference>
<evidence type="ECO:0000259" key="5">
    <source>
        <dbReference type="SMART" id="SM01383"/>
    </source>
</evidence>
<evidence type="ECO:0000256" key="3">
    <source>
        <dbReference type="ARBA" id="ARBA00023274"/>
    </source>
</evidence>
<comment type="similarity">
    <text evidence="1">Belongs to the universal ribosomal protein uL2 family.</text>
</comment>
<protein>
    <submittedName>
        <fullName evidence="7">60S ribosomal protein L2</fullName>
    </submittedName>
</protein>
<dbReference type="SUPFAM" id="SSF50104">
    <property type="entry name" value="Translation proteins SH3-like domain"/>
    <property type="match status" value="1"/>
</dbReference>
<dbReference type="EMBL" id="JASJQH010010584">
    <property type="protein sequence ID" value="KAK9670834.1"/>
    <property type="molecule type" value="Genomic_DNA"/>
</dbReference>
<evidence type="ECO:0000313" key="7">
    <source>
        <dbReference type="EMBL" id="KAK9716736.1"/>
    </source>
</evidence>
<comment type="caution">
    <text evidence="7">The sequence shown here is derived from an EMBL/GenBank/DDBJ whole genome shotgun (WGS) entry which is preliminary data.</text>
</comment>
<dbReference type="SUPFAM" id="SSF50249">
    <property type="entry name" value="Nucleic acid-binding proteins"/>
    <property type="match status" value="1"/>
</dbReference>
<dbReference type="Proteomes" id="UP001479436">
    <property type="component" value="Unassembled WGS sequence"/>
</dbReference>
<dbReference type="Gene3D" id="4.10.950.10">
    <property type="entry name" value="Ribosomal protein L2, domain 3"/>
    <property type="match status" value="1"/>
</dbReference>
<organism evidence="7 8">
    <name type="scientific">Basidiobolus ranarum</name>
    <dbReference type="NCBI Taxonomy" id="34480"/>
    <lineage>
        <taxon>Eukaryota</taxon>
        <taxon>Fungi</taxon>
        <taxon>Fungi incertae sedis</taxon>
        <taxon>Zoopagomycota</taxon>
        <taxon>Entomophthoromycotina</taxon>
        <taxon>Basidiobolomycetes</taxon>
        <taxon>Basidiobolales</taxon>
        <taxon>Basidiobolaceae</taxon>
        <taxon>Basidiobolus</taxon>
    </lineage>
</organism>
<proteinExistence type="inferred from homology"/>
<feature type="non-terminal residue" evidence="7">
    <location>
        <position position="206"/>
    </location>
</feature>
<dbReference type="SMART" id="SM01382">
    <property type="entry name" value="Ribosomal_L2_C"/>
    <property type="match status" value="1"/>
</dbReference>
<dbReference type="Gene3D" id="2.40.50.140">
    <property type="entry name" value="Nucleic acid-binding proteins"/>
    <property type="match status" value="1"/>
</dbReference>
<dbReference type="PANTHER" id="PTHR13691:SF16">
    <property type="entry name" value="LARGE RIBOSOMAL SUBUNIT PROTEIN UL2"/>
    <property type="match status" value="1"/>
</dbReference>
<keyword evidence="8" id="KW-1185">Reference proteome</keyword>
<dbReference type="Pfam" id="PF00181">
    <property type="entry name" value="Ribosomal_L2_N"/>
    <property type="match status" value="1"/>
</dbReference>
<dbReference type="InterPro" id="IPR014722">
    <property type="entry name" value="Rib_uL2_dom2"/>
</dbReference>
<evidence type="ECO:0000313" key="8">
    <source>
        <dbReference type="Proteomes" id="UP001479436"/>
    </source>
</evidence>
<feature type="domain" description="Large ribosomal subunit protein uL2 C-terminal" evidence="4">
    <location>
        <begin position="96"/>
        <end position="206"/>
    </location>
</feature>
<gene>
    <name evidence="7" type="primary">RPL2_3</name>
    <name evidence="6" type="synonym">RPL2_8</name>
    <name evidence="7" type="ORF">K7432_006704</name>
    <name evidence="6" type="ORF">K7432_017388</name>
</gene>
<dbReference type="Gene3D" id="2.30.30.30">
    <property type="match status" value="1"/>
</dbReference>
<dbReference type="EMBL" id="JASJQH010007181">
    <property type="protein sequence ID" value="KAK9716736.1"/>
    <property type="molecule type" value="Genomic_DNA"/>
</dbReference>